<dbReference type="EMBL" id="CP099419">
    <property type="protein sequence ID" value="USW49264.1"/>
    <property type="molecule type" value="Genomic_DNA"/>
</dbReference>
<evidence type="ECO:0000313" key="1">
    <source>
        <dbReference type="EMBL" id="USW49264.1"/>
    </source>
</evidence>
<keyword evidence="2" id="KW-1185">Reference proteome</keyword>
<organism evidence="1 2">
    <name type="scientific">Septoria linicola</name>
    <dbReference type="NCBI Taxonomy" id="215465"/>
    <lineage>
        <taxon>Eukaryota</taxon>
        <taxon>Fungi</taxon>
        <taxon>Dikarya</taxon>
        <taxon>Ascomycota</taxon>
        <taxon>Pezizomycotina</taxon>
        <taxon>Dothideomycetes</taxon>
        <taxon>Dothideomycetidae</taxon>
        <taxon>Mycosphaerellales</taxon>
        <taxon>Mycosphaerellaceae</taxon>
        <taxon>Septoria</taxon>
    </lineage>
</organism>
<protein>
    <submittedName>
        <fullName evidence="1">Uncharacterized protein</fullName>
    </submittedName>
</protein>
<sequence>MRNIAQPRLGDDCPFLELPPEVRNRIYEYAIGGHNLHVFVWNRLTRERSPKWPVKNYVKQVLNRNIYTGQETSSREYFWVQYVLCQCPASDDGAYKLTHETPDESKYGRLFMPNTKDHANPTPLEFKSYAQRHRACLDVDVLKYDTVGYRKRVTTPKLAMALLRTCKQIYNEAALVPYYNNTFSFARGADLEVFVTCVLSERQRAALQNVSYAMMDAGTCGNGRRAIGQLMKCHVAGYRILQDIRPKTFDRLSGLKELTIMIDAKREWIGGHARLWDQLPRMVCPELKARVMIRTGDFLLCG</sequence>
<reference evidence="1" key="1">
    <citation type="submission" date="2022-06" db="EMBL/GenBank/DDBJ databases">
        <title>Complete genome sequences of two strains of the flax pathogen Septoria linicola.</title>
        <authorList>
            <person name="Lapalu N."/>
            <person name="Simon A."/>
            <person name="Demenou B."/>
            <person name="Paumier D."/>
            <person name="Guillot M.-P."/>
            <person name="Gout L."/>
            <person name="Valade R."/>
        </authorList>
    </citation>
    <scope>NUCLEOTIDE SEQUENCE</scope>
    <source>
        <strain evidence="1">SE15195</strain>
    </source>
</reference>
<name>A0A9Q9AH16_9PEZI</name>
<gene>
    <name evidence="1" type="ORF">Slin15195_G025830</name>
</gene>
<dbReference type="Proteomes" id="UP001056384">
    <property type="component" value="Chromosome 2"/>
</dbReference>
<dbReference type="PANTHER" id="PTHR38790:SF4">
    <property type="entry name" value="2EXR DOMAIN-CONTAINING PROTEIN"/>
    <property type="match status" value="1"/>
</dbReference>
<accession>A0A9Q9AH16</accession>
<proteinExistence type="predicted"/>
<dbReference type="AlphaFoldDB" id="A0A9Q9AH16"/>
<evidence type="ECO:0000313" key="2">
    <source>
        <dbReference type="Proteomes" id="UP001056384"/>
    </source>
</evidence>
<dbReference type="PANTHER" id="PTHR38790">
    <property type="entry name" value="2EXR DOMAIN-CONTAINING PROTEIN-RELATED"/>
    <property type="match status" value="1"/>
</dbReference>